<proteinExistence type="predicted"/>
<accession>A0A0D0CXL9</accession>
<evidence type="ECO:0000313" key="2">
    <source>
        <dbReference type="Proteomes" id="UP000054538"/>
    </source>
</evidence>
<dbReference type="AlphaFoldDB" id="A0A0D0CXL9"/>
<dbReference type="EMBL" id="KN826047">
    <property type="protein sequence ID" value="KIK80323.1"/>
    <property type="molecule type" value="Genomic_DNA"/>
</dbReference>
<dbReference type="Proteomes" id="UP000054538">
    <property type="component" value="Unassembled WGS sequence"/>
</dbReference>
<evidence type="ECO:0000313" key="1">
    <source>
        <dbReference type="EMBL" id="KIK80323.1"/>
    </source>
</evidence>
<name>A0A0D0CXL9_9AGAM</name>
<reference evidence="2" key="2">
    <citation type="submission" date="2015-01" db="EMBL/GenBank/DDBJ databases">
        <title>Evolutionary Origins and Diversification of the Mycorrhizal Mutualists.</title>
        <authorList>
            <consortium name="DOE Joint Genome Institute"/>
            <consortium name="Mycorrhizal Genomics Consortium"/>
            <person name="Kohler A."/>
            <person name="Kuo A."/>
            <person name="Nagy L.G."/>
            <person name="Floudas D."/>
            <person name="Copeland A."/>
            <person name="Barry K.W."/>
            <person name="Cichocki N."/>
            <person name="Veneault-Fourrey C."/>
            <person name="LaButti K."/>
            <person name="Lindquist E.A."/>
            <person name="Lipzen A."/>
            <person name="Lundell T."/>
            <person name="Morin E."/>
            <person name="Murat C."/>
            <person name="Riley R."/>
            <person name="Ohm R."/>
            <person name="Sun H."/>
            <person name="Tunlid A."/>
            <person name="Henrissat B."/>
            <person name="Grigoriev I.V."/>
            <person name="Hibbett D.S."/>
            <person name="Martin F."/>
        </authorList>
    </citation>
    <scope>NUCLEOTIDE SEQUENCE [LARGE SCALE GENOMIC DNA]</scope>
    <source>
        <strain evidence="2">Ve08.2h10</strain>
    </source>
</reference>
<organism evidence="1 2">
    <name type="scientific">Paxillus rubicundulus Ve08.2h10</name>
    <dbReference type="NCBI Taxonomy" id="930991"/>
    <lineage>
        <taxon>Eukaryota</taxon>
        <taxon>Fungi</taxon>
        <taxon>Dikarya</taxon>
        <taxon>Basidiomycota</taxon>
        <taxon>Agaricomycotina</taxon>
        <taxon>Agaricomycetes</taxon>
        <taxon>Agaricomycetidae</taxon>
        <taxon>Boletales</taxon>
        <taxon>Paxilineae</taxon>
        <taxon>Paxillaceae</taxon>
        <taxon>Paxillus</taxon>
    </lineage>
</organism>
<reference evidence="1 2" key="1">
    <citation type="submission" date="2014-04" db="EMBL/GenBank/DDBJ databases">
        <authorList>
            <consortium name="DOE Joint Genome Institute"/>
            <person name="Kuo A."/>
            <person name="Kohler A."/>
            <person name="Jargeat P."/>
            <person name="Nagy L.G."/>
            <person name="Floudas D."/>
            <person name="Copeland A."/>
            <person name="Barry K.W."/>
            <person name="Cichocki N."/>
            <person name="Veneault-Fourrey C."/>
            <person name="LaButti K."/>
            <person name="Lindquist E.A."/>
            <person name="Lipzen A."/>
            <person name="Lundell T."/>
            <person name="Morin E."/>
            <person name="Murat C."/>
            <person name="Sun H."/>
            <person name="Tunlid A."/>
            <person name="Henrissat B."/>
            <person name="Grigoriev I.V."/>
            <person name="Hibbett D.S."/>
            <person name="Martin F."/>
            <person name="Nordberg H.P."/>
            <person name="Cantor M.N."/>
            <person name="Hua S.X."/>
        </authorList>
    </citation>
    <scope>NUCLEOTIDE SEQUENCE [LARGE SCALE GENOMIC DNA]</scope>
    <source>
        <strain evidence="1 2">Ve08.2h10</strain>
    </source>
</reference>
<dbReference type="InParanoid" id="A0A0D0CXL9"/>
<gene>
    <name evidence="1" type="ORF">PAXRUDRAFT_240740</name>
</gene>
<keyword evidence="2" id="KW-1185">Reference proteome</keyword>
<sequence length="66" mass="7190">MPVILDDAMALENALNWAVAASTAKTSVGSSTPKSSREVLWEWVATHAHACQWGKIPWSDVHLLTC</sequence>
<dbReference type="HOGENOM" id="CLU_2831878_0_0_1"/>
<protein>
    <submittedName>
        <fullName evidence="1">Unplaced genomic scaffold scaffold_1225, whole genome shotgun sequence</fullName>
    </submittedName>
</protein>